<proteinExistence type="predicted"/>
<protein>
    <recommendedName>
        <fullName evidence="1">2EXR domain-containing protein</fullName>
    </recommendedName>
</protein>
<dbReference type="InterPro" id="IPR045518">
    <property type="entry name" value="2EXR"/>
</dbReference>
<dbReference type="Pfam" id="PF20150">
    <property type="entry name" value="2EXR"/>
    <property type="match status" value="1"/>
</dbReference>
<accession>A0A194VUG4</accession>
<keyword evidence="3" id="KW-1185">Reference proteome</keyword>
<reference evidence="2" key="1">
    <citation type="submission" date="2014-12" db="EMBL/GenBank/DDBJ databases">
        <title>Genome Sequence of Valsa Canker Pathogens Uncovers a Specific Adaption of Colonization on Woody Bark.</title>
        <authorList>
            <person name="Yin Z."/>
            <person name="Liu H."/>
            <person name="Gao X."/>
            <person name="Li Z."/>
            <person name="Song N."/>
            <person name="Ke X."/>
            <person name="Dai Q."/>
            <person name="Wu Y."/>
            <person name="Sun Y."/>
            <person name="Xu J.-R."/>
            <person name="Kang Z.K."/>
            <person name="Wang L."/>
            <person name="Huang L."/>
        </authorList>
    </citation>
    <scope>NUCLEOTIDE SEQUENCE [LARGE SCALE GENOMIC DNA]</scope>
    <source>
        <strain evidence="2">03-8</strain>
    </source>
</reference>
<name>A0A194VUG4_CYTMA</name>
<evidence type="ECO:0000313" key="2">
    <source>
        <dbReference type="EMBL" id="KUI67637.1"/>
    </source>
</evidence>
<dbReference type="Proteomes" id="UP000078559">
    <property type="component" value="Chromosome 3"/>
</dbReference>
<evidence type="ECO:0000313" key="3">
    <source>
        <dbReference type="Proteomes" id="UP000078559"/>
    </source>
</evidence>
<gene>
    <name evidence="2" type="ORF">VM1G_02998</name>
</gene>
<dbReference type="AlphaFoldDB" id="A0A194VUG4"/>
<organism evidence="2 3">
    <name type="scientific">Cytospora mali</name>
    <name type="common">Apple Valsa canker fungus</name>
    <name type="synonym">Valsa mali</name>
    <dbReference type="NCBI Taxonomy" id="578113"/>
    <lineage>
        <taxon>Eukaryota</taxon>
        <taxon>Fungi</taxon>
        <taxon>Dikarya</taxon>
        <taxon>Ascomycota</taxon>
        <taxon>Pezizomycotina</taxon>
        <taxon>Sordariomycetes</taxon>
        <taxon>Sordariomycetidae</taxon>
        <taxon>Diaporthales</taxon>
        <taxon>Cytosporaceae</taxon>
        <taxon>Cytospora</taxon>
    </lineage>
</organism>
<feature type="domain" description="2EXR" evidence="1">
    <location>
        <begin position="12"/>
        <end position="85"/>
    </location>
</feature>
<sequence>MSPAMDATTPSFTLFTKLVIDIRLIISGMALPADVHEVCVFSENLYWACRIEQPEVIITFPQIAHVCSESRAEALRHGKNFTKSRTITYDPPPYEQPTALSTPTWTSCSSTPMNASFVTEYLPQLALSFSYYLAQTGLLATLRQLACVGMCWQTPELHPLAHDTLHLATFLVVVDTVDDDLHGPLTAERASRSSRMLSMPRRYRRQFSPLAYIRHVDRLRTRSMRLRYRYQMRCYNGMGCGDNEAGRCTRGYAPFGLDTTVCPGIQGWTCPGRAAAQSVPFCETD</sequence>
<evidence type="ECO:0000259" key="1">
    <source>
        <dbReference type="Pfam" id="PF20150"/>
    </source>
</evidence>
<dbReference type="EMBL" id="CM003100">
    <property type="protein sequence ID" value="KUI67637.1"/>
    <property type="molecule type" value="Genomic_DNA"/>
</dbReference>